<proteinExistence type="inferred from homology"/>
<evidence type="ECO:0000256" key="15">
    <source>
        <dbReference type="PIRNR" id="PIRNR000854"/>
    </source>
</evidence>
<dbReference type="InterPro" id="IPR002192">
    <property type="entry name" value="PPDK_AMP/ATP-bd"/>
</dbReference>
<keyword evidence="11 15" id="KW-0067">ATP-binding</keyword>
<comment type="similarity">
    <text evidence="4 15">Belongs to the PEP-utilizing enzyme family.</text>
</comment>
<comment type="function">
    <text evidence="2 15">Catalyzes the phosphorylation of pyruvate to phosphoenolpyruvate.</text>
</comment>
<keyword evidence="20" id="KW-1185">Reference proteome</keyword>
<evidence type="ECO:0000259" key="16">
    <source>
        <dbReference type="Pfam" id="PF00391"/>
    </source>
</evidence>
<evidence type="ECO:0000256" key="10">
    <source>
        <dbReference type="ARBA" id="ARBA00022777"/>
    </source>
</evidence>
<evidence type="ECO:0000256" key="6">
    <source>
        <dbReference type="ARBA" id="ARBA00021623"/>
    </source>
</evidence>
<dbReference type="Gene3D" id="3.30.1490.20">
    <property type="entry name" value="ATP-grasp fold, A domain"/>
    <property type="match status" value="1"/>
</dbReference>
<dbReference type="GO" id="GO:0008986">
    <property type="term" value="F:pyruvate, water dikinase activity"/>
    <property type="evidence" value="ECO:0007669"/>
    <property type="project" value="UniProtKB-EC"/>
</dbReference>
<protein>
    <recommendedName>
        <fullName evidence="6 15">Phosphoenolpyruvate synthase</fullName>
        <shortName evidence="15">PEP synthase</shortName>
        <ecNumber evidence="5 15">2.7.9.2</ecNumber>
    </recommendedName>
    <alternativeName>
        <fullName evidence="13 15">Pyruvate, water dikinase</fullName>
    </alternativeName>
</protein>
<evidence type="ECO:0000259" key="17">
    <source>
        <dbReference type="Pfam" id="PF01326"/>
    </source>
</evidence>
<evidence type="ECO:0000259" key="18">
    <source>
        <dbReference type="Pfam" id="PF02896"/>
    </source>
</evidence>
<dbReference type="PIRSF" id="PIRSF000854">
    <property type="entry name" value="PEP_synthase"/>
    <property type="match status" value="1"/>
</dbReference>
<dbReference type="EMBL" id="CP081864">
    <property type="protein sequence ID" value="QZN94211.1"/>
    <property type="molecule type" value="Genomic_DNA"/>
</dbReference>
<keyword evidence="7 15" id="KW-0808">Transferase</keyword>
<dbReference type="PROSITE" id="PS00370">
    <property type="entry name" value="PEP_ENZYMES_PHOS_SITE"/>
    <property type="match status" value="1"/>
</dbReference>
<dbReference type="InterPro" id="IPR040442">
    <property type="entry name" value="Pyrv_kinase-like_dom_sf"/>
</dbReference>
<keyword evidence="12 15" id="KW-0460">Magnesium</keyword>
<organism evidence="19 20">
    <name type="scientific">Symbiopectobacterium purcellii</name>
    <dbReference type="NCBI Taxonomy" id="2871826"/>
    <lineage>
        <taxon>Bacteria</taxon>
        <taxon>Pseudomonadati</taxon>
        <taxon>Pseudomonadota</taxon>
        <taxon>Gammaproteobacteria</taxon>
        <taxon>Enterobacterales</taxon>
        <taxon>Enterobacteriaceae</taxon>
    </lineage>
</organism>
<name>A0ABX9AH90_9ENTR</name>
<comment type="catalytic activity">
    <reaction evidence="14 15">
        <text>pyruvate + ATP + H2O = phosphoenolpyruvate + AMP + phosphate + 2 H(+)</text>
        <dbReference type="Rhea" id="RHEA:11364"/>
        <dbReference type="ChEBI" id="CHEBI:15361"/>
        <dbReference type="ChEBI" id="CHEBI:15377"/>
        <dbReference type="ChEBI" id="CHEBI:15378"/>
        <dbReference type="ChEBI" id="CHEBI:30616"/>
        <dbReference type="ChEBI" id="CHEBI:43474"/>
        <dbReference type="ChEBI" id="CHEBI:58702"/>
        <dbReference type="ChEBI" id="CHEBI:456215"/>
        <dbReference type="EC" id="2.7.9.2"/>
    </reaction>
</comment>
<accession>A0ABX9AH90</accession>
<dbReference type="SUPFAM" id="SSF52009">
    <property type="entry name" value="Phosphohistidine domain"/>
    <property type="match status" value="1"/>
</dbReference>
<feature type="domain" description="PEP-utilising enzyme C-terminal" evidence="18">
    <location>
        <begin position="483"/>
        <end position="786"/>
    </location>
</feature>
<reference evidence="19 20" key="1">
    <citation type="submission" date="2021-08" db="EMBL/GenBank/DDBJ databases">
        <title>Culture and genomic analysis of Symbiopectobacterium purcellii sp. nov. gen. nov., isolated from the leafhopper Empoasca decipiens.</title>
        <authorList>
            <person name="Nadal-Jimenez P."/>
            <person name="Siozios S."/>
            <person name="Halliday N."/>
            <person name="Camara M."/>
            <person name="Hurst G.D.D."/>
        </authorList>
    </citation>
    <scope>NUCLEOTIDE SEQUENCE [LARGE SCALE GENOMIC DNA]</scope>
    <source>
        <strain evidence="19 20">SyEd1</strain>
    </source>
</reference>
<dbReference type="InterPro" id="IPR006319">
    <property type="entry name" value="PEP_synth"/>
</dbReference>
<dbReference type="InterPro" id="IPR015813">
    <property type="entry name" value="Pyrv/PenolPyrv_kinase-like_dom"/>
</dbReference>
<dbReference type="InterPro" id="IPR023151">
    <property type="entry name" value="PEP_util_CS"/>
</dbReference>
<dbReference type="EC" id="2.7.9.2" evidence="5 15"/>
<dbReference type="Pfam" id="PF00391">
    <property type="entry name" value="PEP-utilizers"/>
    <property type="match status" value="1"/>
</dbReference>
<evidence type="ECO:0000256" key="7">
    <source>
        <dbReference type="ARBA" id="ARBA00022679"/>
    </source>
</evidence>
<dbReference type="NCBIfam" id="TIGR01418">
    <property type="entry name" value="PEP_synth"/>
    <property type="match status" value="1"/>
</dbReference>
<gene>
    <name evidence="19" type="primary">ppsA</name>
    <name evidence="19" type="ORF">K6K13_12575</name>
</gene>
<comment type="cofactor">
    <cofactor evidence="1 15">
        <name>Mg(2+)</name>
        <dbReference type="ChEBI" id="CHEBI:18420"/>
    </cofactor>
</comment>
<dbReference type="InterPro" id="IPR000121">
    <property type="entry name" value="PEP_util_C"/>
</dbReference>
<dbReference type="SUPFAM" id="SSF51621">
    <property type="entry name" value="Phosphoenolpyruvate/pyruvate domain"/>
    <property type="match status" value="1"/>
</dbReference>
<evidence type="ECO:0000256" key="9">
    <source>
        <dbReference type="ARBA" id="ARBA00022741"/>
    </source>
</evidence>
<evidence type="ECO:0000256" key="1">
    <source>
        <dbReference type="ARBA" id="ARBA00001946"/>
    </source>
</evidence>
<evidence type="ECO:0000256" key="11">
    <source>
        <dbReference type="ARBA" id="ARBA00022840"/>
    </source>
</evidence>
<dbReference type="NCBIfam" id="NF005057">
    <property type="entry name" value="PRK06464.1"/>
    <property type="match status" value="1"/>
</dbReference>
<feature type="domain" description="Pyruvate phosphate dikinase AMP/ATP-binding" evidence="17">
    <location>
        <begin position="23"/>
        <end position="350"/>
    </location>
</feature>
<comment type="pathway">
    <text evidence="3 15">Carbohydrate biosynthesis; gluconeogenesis.</text>
</comment>
<keyword evidence="8 15" id="KW-0479">Metal-binding</keyword>
<dbReference type="InterPro" id="IPR013815">
    <property type="entry name" value="ATP_grasp_subdomain_1"/>
</dbReference>
<evidence type="ECO:0000256" key="8">
    <source>
        <dbReference type="ARBA" id="ARBA00022723"/>
    </source>
</evidence>
<evidence type="ECO:0000256" key="2">
    <source>
        <dbReference type="ARBA" id="ARBA00002988"/>
    </source>
</evidence>
<evidence type="ECO:0000256" key="13">
    <source>
        <dbReference type="ARBA" id="ARBA00033470"/>
    </source>
</evidence>
<dbReference type="SUPFAM" id="SSF56059">
    <property type="entry name" value="Glutathione synthetase ATP-binding domain-like"/>
    <property type="match status" value="1"/>
</dbReference>
<dbReference type="InterPro" id="IPR036637">
    <property type="entry name" value="Phosphohistidine_dom_sf"/>
</dbReference>
<dbReference type="Gene3D" id="3.20.20.60">
    <property type="entry name" value="Phosphoenolpyruvate-binding domains"/>
    <property type="match status" value="1"/>
</dbReference>
<evidence type="ECO:0000256" key="5">
    <source>
        <dbReference type="ARBA" id="ARBA00011996"/>
    </source>
</evidence>
<dbReference type="Pfam" id="PF01326">
    <property type="entry name" value="PPDK_N"/>
    <property type="match status" value="1"/>
</dbReference>
<evidence type="ECO:0000256" key="3">
    <source>
        <dbReference type="ARBA" id="ARBA00004742"/>
    </source>
</evidence>
<sequence>MSNNGPDLRNVLWYNQLGMHDVERVGGKNASLGEMITHLSELGVSVPNGFATTAQAFNDFLTQSGINQRIYELLDRTDIDDVNQLAKAGAQIRQWIIDTPFQPELEQAIAAAYDQLSEGEKEASFAVRSSATAEDMPDASFAGQQETFLNVQGIDAVMVAVKHVFASLFNDRAISYRVHQGYDHRGVALSAGVQRMVRSDLAASGVMFTLDTESGFDQVVFITSAYGLGEMVVQGAVNPDEFYVHKPTLLNRKPAIVRRTMGSKKIRMVYADSQAHGKQVRIEDVPAELSVRFSLTDTEVEALSHQALLIEKHYGRPMDIEWAKDGHTGKLYIVQARPETVRSNGQVMERYQLIKRGKVLAEGRAIGHRIGAGPVKVIQDISEMHLVQAGDVLVTDMTDPDWEPIMKKAAAIVTNRGGRTCHAAIIARELGIPAVVGCGDATERLHDGEKATVSCAEGDTGYVYADLLEFQVKSSQVNEMPSVPLKIMMNVGNPDRAFDFACLPNDGVGLARLEFIINRMIGVHPRALLEFDSQTPELQKEIKGLMQGYDDPVEFYIARLTEGIATLAAAFWPKRVIVRLSDFKSNEYANLVGGERYEPHEENPMLGFRGAGRYVSPDFKACFALECAAVKRVRNDMGLTNVEVMIPFVRTVAQAEAVVAELAQQGLKRGENGLKVIMMCEIPSNALLADQFLAHFDGFSIGSNDMTQLALGLDRDSGVVSELFDERNEAVKALLSMAIKAAKAQGKYVGICGQGPSDHEDFAIWLMEQGIDSLSLNPDTVVQTWLTLAEK</sequence>
<keyword evidence="10 15" id="KW-0418">Kinase</keyword>
<evidence type="ECO:0000256" key="4">
    <source>
        <dbReference type="ARBA" id="ARBA00007837"/>
    </source>
</evidence>
<evidence type="ECO:0000313" key="20">
    <source>
        <dbReference type="Proteomes" id="UP000825886"/>
    </source>
</evidence>
<feature type="domain" description="PEP-utilising enzyme mobile" evidence="16">
    <location>
        <begin position="388"/>
        <end position="458"/>
    </location>
</feature>
<dbReference type="Pfam" id="PF02896">
    <property type="entry name" value="PEP-utilizers_C"/>
    <property type="match status" value="1"/>
</dbReference>
<dbReference type="PANTHER" id="PTHR43030">
    <property type="entry name" value="PHOSPHOENOLPYRUVATE SYNTHASE"/>
    <property type="match status" value="1"/>
</dbReference>
<evidence type="ECO:0000256" key="12">
    <source>
        <dbReference type="ARBA" id="ARBA00022842"/>
    </source>
</evidence>
<evidence type="ECO:0000313" key="19">
    <source>
        <dbReference type="EMBL" id="QZN94211.1"/>
    </source>
</evidence>
<dbReference type="InterPro" id="IPR018274">
    <property type="entry name" value="PEP_util_AS"/>
</dbReference>
<dbReference type="PANTHER" id="PTHR43030:SF1">
    <property type="entry name" value="PHOSPHOENOLPYRUVATE SYNTHASE"/>
    <property type="match status" value="1"/>
</dbReference>
<evidence type="ECO:0000256" key="14">
    <source>
        <dbReference type="ARBA" id="ARBA00047700"/>
    </source>
</evidence>
<dbReference type="RefSeq" id="WP_222157338.1">
    <property type="nucleotide sequence ID" value="NZ_CP081864.1"/>
</dbReference>
<dbReference type="Gene3D" id="3.50.30.10">
    <property type="entry name" value="Phosphohistidine domain"/>
    <property type="match status" value="1"/>
</dbReference>
<dbReference type="InterPro" id="IPR008279">
    <property type="entry name" value="PEP-util_enz_mobile_dom"/>
</dbReference>
<dbReference type="Proteomes" id="UP000825886">
    <property type="component" value="Chromosome"/>
</dbReference>
<dbReference type="Gene3D" id="3.30.470.20">
    <property type="entry name" value="ATP-grasp fold, B domain"/>
    <property type="match status" value="1"/>
</dbReference>
<keyword evidence="9 15" id="KW-0547">Nucleotide-binding</keyword>
<dbReference type="PROSITE" id="PS00742">
    <property type="entry name" value="PEP_ENZYMES_2"/>
    <property type="match status" value="1"/>
</dbReference>